<comment type="caution">
    <text evidence="3">The sequence shown here is derived from an EMBL/GenBank/DDBJ whole genome shotgun (WGS) entry which is preliminary data.</text>
</comment>
<accession>A0A7X0RHF0</accession>
<sequence length="226" mass="23165">MMIRIALAGTLFLALTGCGGATTASDPAGDPSGSPTGSAAAPDDGRPTEVPAADGPVATRTIVTVMDTGEGLPQLCLGAVAESYPPQCGGPELRGWSWADQQGVFEHQGDVRWGMFVVTGTFDGTAMDVTHAIPAALYDAAPVDDGSGIEPPDTQQGLGGKQDPRRAEIATDLEQRPLPGQLSVVPTEVSVVVDVVHDDGTIQDWADATYGEGVVEVISALVTVGR</sequence>
<keyword evidence="2" id="KW-0732">Signal</keyword>
<organism evidence="3 4">
    <name type="scientific">Nocardioides luti</name>
    <dbReference type="NCBI Taxonomy" id="2761101"/>
    <lineage>
        <taxon>Bacteria</taxon>
        <taxon>Bacillati</taxon>
        <taxon>Actinomycetota</taxon>
        <taxon>Actinomycetes</taxon>
        <taxon>Propionibacteriales</taxon>
        <taxon>Nocardioidaceae</taxon>
        <taxon>Nocardioides</taxon>
    </lineage>
</organism>
<dbReference type="PROSITE" id="PS51257">
    <property type="entry name" value="PROKAR_LIPOPROTEIN"/>
    <property type="match status" value="1"/>
</dbReference>
<evidence type="ECO:0000313" key="3">
    <source>
        <dbReference type="EMBL" id="MBB6627083.1"/>
    </source>
</evidence>
<feature type="signal peptide" evidence="2">
    <location>
        <begin position="1"/>
        <end position="24"/>
    </location>
</feature>
<evidence type="ECO:0000313" key="4">
    <source>
        <dbReference type="Proteomes" id="UP000523955"/>
    </source>
</evidence>
<dbReference type="EMBL" id="JACKXE010000001">
    <property type="protein sequence ID" value="MBB6627083.1"/>
    <property type="molecule type" value="Genomic_DNA"/>
</dbReference>
<dbReference type="RefSeq" id="WP_185252283.1">
    <property type="nucleotide sequence ID" value="NZ_JACKXE010000001.1"/>
</dbReference>
<dbReference type="Proteomes" id="UP000523955">
    <property type="component" value="Unassembled WGS sequence"/>
</dbReference>
<protein>
    <submittedName>
        <fullName evidence="3">Uncharacterized protein</fullName>
    </submittedName>
</protein>
<evidence type="ECO:0000256" key="1">
    <source>
        <dbReference type="SAM" id="MobiDB-lite"/>
    </source>
</evidence>
<keyword evidence="4" id="KW-1185">Reference proteome</keyword>
<evidence type="ECO:0000256" key="2">
    <source>
        <dbReference type="SAM" id="SignalP"/>
    </source>
</evidence>
<gene>
    <name evidence="3" type="ORF">H5V45_07085</name>
</gene>
<feature type="region of interest" description="Disordered" evidence="1">
    <location>
        <begin position="143"/>
        <end position="165"/>
    </location>
</feature>
<proteinExistence type="predicted"/>
<feature type="region of interest" description="Disordered" evidence="1">
    <location>
        <begin position="23"/>
        <end position="56"/>
    </location>
</feature>
<reference evidence="3 4" key="1">
    <citation type="submission" date="2020-08" db="EMBL/GenBank/DDBJ databases">
        <authorList>
            <person name="Seo M.-J."/>
        </authorList>
    </citation>
    <scope>NUCLEOTIDE SEQUENCE [LARGE SCALE GENOMIC DNA]</scope>
    <source>
        <strain evidence="3 4">KIGAM211</strain>
    </source>
</reference>
<feature type="chain" id="PRO_5038422831" evidence="2">
    <location>
        <begin position="25"/>
        <end position="226"/>
    </location>
</feature>
<name>A0A7X0RHF0_9ACTN</name>
<dbReference type="AlphaFoldDB" id="A0A7X0RHF0"/>